<dbReference type="RefSeq" id="WP_085785012.1">
    <property type="nucleotide sequence ID" value="NZ_CP008743.1"/>
</dbReference>
<evidence type="ECO:0000256" key="2">
    <source>
        <dbReference type="RuleBase" id="RU003860"/>
    </source>
</evidence>
<evidence type="ECO:0000256" key="1">
    <source>
        <dbReference type="ARBA" id="ARBA00005578"/>
    </source>
</evidence>
<reference evidence="3 4" key="1">
    <citation type="submission" date="2014-06" db="EMBL/GenBank/DDBJ databases">
        <title>The genome of the endonuclear symbiont Nucleicultrix amoebiphila.</title>
        <authorList>
            <person name="Schulz F."/>
            <person name="Horn M."/>
        </authorList>
    </citation>
    <scope>NUCLEOTIDE SEQUENCE [LARGE SCALE GENOMIC DNA]</scope>
    <source>
        <strain evidence="3 4">FS5</strain>
    </source>
</reference>
<accession>A0A1W6N6N9</accession>
<proteinExistence type="inferred from homology"/>
<dbReference type="KEGG" id="naf:GQ61_09245"/>
<name>A0A1W6N6N9_9PROT</name>
<dbReference type="SUPFAM" id="SSF82657">
    <property type="entry name" value="BolA-like"/>
    <property type="match status" value="1"/>
</dbReference>
<evidence type="ECO:0000313" key="3">
    <source>
        <dbReference type="EMBL" id="ARN85442.1"/>
    </source>
</evidence>
<dbReference type="Gene3D" id="3.30.300.90">
    <property type="entry name" value="BolA-like"/>
    <property type="match status" value="1"/>
</dbReference>
<dbReference type="Pfam" id="PF01722">
    <property type="entry name" value="BolA"/>
    <property type="match status" value="1"/>
</dbReference>
<dbReference type="AlphaFoldDB" id="A0A1W6N6N9"/>
<dbReference type="PANTHER" id="PTHR46229:SF2">
    <property type="entry name" value="BOLA-LIKE PROTEIN 1"/>
    <property type="match status" value="1"/>
</dbReference>
<dbReference type="InterPro" id="IPR002634">
    <property type="entry name" value="BolA"/>
</dbReference>
<dbReference type="OrthoDB" id="9796738at2"/>
<dbReference type="EMBL" id="CP008743">
    <property type="protein sequence ID" value="ARN85442.1"/>
    <property type="molecule type" value="Genomic_DNA"/>
</dbReference>
<dbReference type="InterPro" id="IPR050961">
    <property type="entry name" value="BolA/IbaG_stress_morph_reg"/>
</dbReference>
<organism evidence="3 4">
    <name type="scientific">Candidatus Nucleicultrix amoebiphila FS5</name>
    <dbReference type="NCBI Taxonomy" id="1414854"/>
    <lineage>
        <taxon>Bacteria</taxon>
        <taxon>Pseudomonadati</taxon>
        <taxon>Pseudomonadota</taxon>
        <taxon>Alphaproteobacteria</taxon>
        <taxon>Holosporales</taxon>
        <taxon>Candidatus Nucleicultricaceae</taxon>
        <taxon>Candidatus Nucleicultrix</taxon>
    </lineage>
</organism>
<dbReference type="Proteomes" id="UP000237351">
    <property type="component" value="Chromosome"/>
</dbReference>
<keyword evidence="4" id="KW-1185">Reference proteome</keyword>
<dbReference type="STRING" id="1414854.GQ61_09245"/>
<protein>
    <recommendedName>
        <fullName evidence="5">ATP-binding protein</fullName>
    </recommendedName>
</protein>
<evidence type="ECO:0000313" key="4">
    <source>
        <dbReference type="Proteomes" id="UP000237351"/>
    </source>
</evidence>
<gene>
    <name evidence="3" type="ORF">GQ61_09245</name>
</gene>
<comment type="similarity">
    <text evidence="1 2">Belongs to the BolA/IbaG family.</text>
</comment>
<sequence length="76" mass="8148">MAIKADALKKLIEENLIGASIKIEDTMGDGDHYKATIVYAGFAGKSRVEQHKMVYGALGEIMGGALHALSLETRAE</sequence>
<evidence type="ECO:0008006" key="5">
    <source>
        <dbReference type="Google" id="ProtNLM"/>
    </source>
</evidence>
<dbReference type="PIRSF" id="PIRSF003113">
    <property type="entry name" value="BolA"/>
    <property type="match status" value="1"/>
</dbReference>
<dbReference type="InterPro" id="IPR036065">
    <property type="entry name" value="BolA-like_sf"/>
</dbReference>
<dbReference type="PANTHER" id="PTHR46229">
    <property type="entry name" value="BOLA TRANSCRIPTION REGULATOR"/>
    <property type="match status" value="1"/>
</dbReference>